<evidence type="ECO:0000313" key="9">
    <source>
        <dbReference type="WBParaSite" id="scaffold1850_cov214.g3747"/>
    </source>
</evidence>
<dbReference type="InterPro" id="IPR001375">
    <property type="entry name" value="Peptidase_S9_cat"/>
</dbReference>
<evidence type="ECO:0000256" key="1">
    <source>
        <dbReference type="ARBA" id="ARBA00004167"/>
    </source>
</evidence>
<evidence type="ECO:0000256" key="2">
    <source>
        <dbReference type="ARBA" id="ARBA00007647"/>
    </source>
</evidence>
<comment type="similarity">
    <text evidence="2">Belongs to the glycosyltransferase 92 family.</text>
</comment>
<dbReference type="InterPro" id="IPR029058">
    <property type="entry name" value="AB_hydrolase_fold"/>
</dbReference>
<keyword evidence="5" id="KW-0378">Hydrolase</keyword>
<proteinExistence type="inferred from homology"/>
<protein>
    <submittedName>
        <fullName evidence="9">Peptidase S9 prolyl oligopeptidase catalytic domain-containing protein</fullName>
    </submittedName>
</protein>
<reference evidence="9" key="1">
    <citation type="submission" date="2022-11" db="UniProtKB">
        <authorList>
            <consortium name="WormBaseParasite"/>
        </authorList>
    </citation>
    <scope>IDENTIFICATION</scope>
</reference>
<dbReference type="Pfam" id="PF00326">
    <property type="entry name" value="Peptidase_S9"/>
    <property type="match status" value="2"/>
</dbReference>
<evidence type="ECO:0000259" key="7">
    <source>
        <dbReference type="Pfam" id="PF00326"/>
    </source>
</evidence>
<feature type="domain" description="Peptidase S9 prolyl oligopeptidase catalytic" evidence="7">
    <location>
        <begin position="779"/>
        <end position="859"/>
    </location>
</feature>
<keyword evidence="3" id="KW-0328">Glycosyltransferase</keyword>
<feature type="domain" description="Peptidase S9 prolyl oligopeptidase catalytic" evidence="7">
    <location>
        <begin position="686"/>
        <end position="764"/>
    </location>
</feature>
<evidence type="ECO:0000256" key="6">
    <source>
        <dbReference type="ARBA" id="ARBA00023136"/>
    </source>
</evidence>
<dbReference type="PANTHER" id="PTHR42776">
    <property type="entry name" value="SERINE PEPTIDASE S9 FAMILY MEMBER"/>
    <property type="match status" value="1"/>
</dbReference>
<keyword evidence="6" id="KW-0472">Membrane</keyword>
<evidence type="ECO:0000256" key="4">
    <source>
        <dbReference type="ARBA" id="ARBA00022679"/>
    </source>
</evidence>
<dbReference type="AlphaFoldDB" id="A0A915LST3"/>
<accession>A0A915LST3</accession>
<dbReference type="GO" id="GO:0004252">
    <property type="term" value="F:serine-type endopeptidase activity"/>
    <property type="evidence" value="ECO:0007669"/>
    <property type="project" value="TreeGrafter"/>
</dbReference>
<dbReference type="Proteomes" id="UP000887561">
    <property type="component" value="Unplaced"/>
</dbReference>
<dbReference type="Gene3D" id="3.40.50.1820">
    <property type="entry name" value="alpha/beta hydrolase"/>
    <property type="match status" value="2"/>
</dbReference>
<dbReference type="GO" id="GO:0016757">
    <property type="term" value="F:glycosyltransferase activity"/>
    <property type="evidence" value="ECO:0007669"/>
    <property type="project" value="UniProtKB-KW"/>
</dbReference>
<dbReference type="WBParaSite" id="scaffold1850_cov214.g3747">
    <property type="protein sequence ID" value="scaffold1850_cov214.g3747"/>
    <property type="gene ID" value="scaffold1850_cov214.g3747"/>
</dbReference>
<dbReference type="GO" id="GO:0006508">
    <property type="term" value="P:proteolysis"/>
    <property type="evidence" value="ECO:0007669"/>
    <property type="project" value="InterPro"/>
</dbReference>
<comment type="subcellular location">
    <subcellularLocation>
        <location evidence="1">Membrane</location>
        <topology evidence="1">Single-pass membrane protein</topology>
    </subcellularLocation>
</comment>
<keyword evidence="4" id="KW-0808">Transferase</keyword>
<dbReference type="InterPro" id="IPR008166">
    <property type="entry name" value="Glyco_transf_92"/>
</dbReference>
<keyword evidence="8" id="KW-1185">Reference proteome</keyword>
<evidence type="ECO:0000313" key="8">
    <source>
        <dbReference type="Proteomes" id="UP000887561"/>
    </source>
</evidence>
<dbReference type="PANTHER" id="PTHR42776:SF27">
    <property type="entry name" value="DIPEPTIDYL PEPTIDASE FAMILY MEMBER 6"/>
    <property type="match status" value="1"/>
</dbReference>
<evidence type="ECO:0000256" key="5">
    <source>
        <dbReference type="ARBA" id="ARBA00022801"/>
    </source>
</evidence>
<dbReference type="SUPFAM" id="SSF82171">
    <property type="entry name" value="DPP6 N-terminal domain-like"/>
    <property type="match status" value="1"/>
</dbReference>
<dbReference type="GO" id="GO:0016020">
    <property type="term" value="C:membrane"/>
    <property type="evidence" value="ECO:0007669"/>
    <property type="project" value="UniProtKB-SubCell"/>
</dbReference>
<organism evidence="8 9">
    <name type="scientific">Meloidogyne javanica</name>
    <name type="common">Root-knot nematode worm</name>
    <dbReference type="NCBI Taxonomy" id="6303"/>
    <lineage>
        <taxon>Eukaryota</taxon>
        <taxon>Metazoa</taxon>
        <taxon>Ecdysozoa</taxon>
        <taxon>Nematoda</taxon>
        <taxon>Chromadorea</taxon>
        <taxon>Rhabditida</taxon>
        <taxon>Tylenchina</taxon>
        <taxon>Tylenchomorpha</taxon>
        <taxon>Tylenchoidea</taxon>
        <taxon>Meloidogynidae</taxon>
        <taxon>Meloidogyninae</taxon>
        <taxon>Meloidogyne</taxon>
        <taxon>Meloidogyne incognita group</taxon>
    </lineage>
</organism>
<name>A0A915LST3_MELJA</name>
<evidence type="ECO:0000256" key="3">
    <source>
        <dbReference type="ARBA" id="ARBA00022676"/>
    </source>
</evidence>
<sequence length="933" mass="107993">MQRADNKPKKFIACPSRLFAFDQWHLFITTMELYRLHRVDLVVVYIQSVEAQVYNLIKVYEKSGLVQIRPSLEMPSTNTELDYNPNSETSWQNQLTNFQDCLYEFKESAEFIAFPDWDDFFFTSNYNIPYYPILQKFAEQNPKVNTFIIDRYMGYHESLDEMDINGHWMTDFWRQGIKYSTKDKQFFAGKNYGKAIYKPNRGIYGVDLHWANRVEDGYTEIRIPLNKAYIIHARDYSNYKLDGRIENTRPLELNFTAFVRRYKLSSLLNKLPKSEDLTVELNKCLGFNSQQLTSAQLIPRVLLFNDPKYSAVTLSPDGKTVAFLAPNEFGISNVYTKCHSCKYSKPVTFENRRHISGYQWTGVPNIILFHQDNNGDENFRLYKVNITNPSPFNPVYTVNEQPGIKAIIIGNNLRDHRVLIGLNDENPSFHNVYELDLINNQMRMIFHNQRFPAKIVVDNNLKIRMVVEEALDGSLVYYKLSDSANPSRLTSDRLNWVEYLRVPSEDRALTLPISFTQDNQKIYWQWGADTDLGQLVVHDFGRPEQNEVLYTAQKAQIGGVIFHPIERTVFMDFDAWLVSYISDDQPFEYFIYRRSKKRAEYLFTTRPELTGRKLSKMIGFDYSARDGLRIQAYLSLPPQTPLLGPAQLHGDRLELARQGMLPKKPQRLIVLIHGGPKLRDFFGFAAINAWLTSRGYAVLQVNFRGSVGFGKNLTNAGNGEWGRKMHQDLLDGVDFLVHNGIADKRQIAIMGGSYGGYATLVGMTGFYKDMTTMLGRRYLKSRSPLYFANRVKHPLMIVHGANDPRVKQAESDQFVAALMKNHIPVTYIVFPDEGHGPRKPHNTLAMAGFIEEFLHKCLHGDVEPFHLGQYNSTAILLSDARKEIKNGEKAETKEFFFLNDNLNKVFIKKSENLPSLNKRKFIEEFERKVELMR</sequence>
<dbReference type="SUPFAM" id="SSF53474">
    <property type="entry name" value="alpha/beta-Hydrolases"/>
    <property type="match status" value="1"/>
</dbReference>
<dbReference type="Pfam" id="PF01697">
    <property type="entry name" value="Glyco_transf_92"/>
    <property type="match status" value="1"/>
</dbReference>